<dbReference type="AlphaFoldDB" id="A0A7K1FNL4"/>
<name>A0A7K1FNL4_9ACTN</name>
<evidence type="ECO:0000313" key="3">
    <source>
        <dbReference type="EMBL" id="MTD14899.1"/>
    </source>
</evidence>
<evidence type="ECO:0008006" key="5">
    <source>
        <dbReference type="Google" id="ProtNLM"/>
    </source>
</evidence>
<protein>
    <recommendedName>
        <fullName evidence="5">LPXTG cell wall anchor domain-containing protein</fullName>
    </recommendedName>
</protein>
<keyword evidence="2" id="KW-0812">Transmembrane</keyword>
<comment type="caution">
    <text evidence="3">The sequence shown here is derived from an EMBL/GenBank/DDBJ whole genome shotgun (WGS) entry which is preliminary data.</text>
</comment>
<feature type="compositionally biased region" description="Low complexity" evidence="1">
    <location>
        <begin position="388"/>
        <end position="468"/>
    </location>
</feature>
<feature type="transmembrane region" description="Helical" evidence="2">
    <location>
        <begin position="30"/>
        <end position="50"/>
    </location>
</feature>
<feature type="compositionally biased region" description="Gly residues" evidence="1">
    <location>
        <begin position="469"/>
        <end position="493"/>
    </location>
</feature>
<keyword evidence="2" id="KW-1133">Transmembrane helix</keyword>
<evidence type="ECO:0000256" key="2">
    <source>
        <dbReference type="SAM" id="Phobius"/>
    </source>
</evidence>
<evidence type="ECO:0000256" key="1">
    <source>
        <dbReference type="SAM" id="MobiDB-lite"/>
    </source>
</evidence>
<reference evidence="3 4" key="1">
    <citation type="submission" date="2019-11" db="EMBL/GenBank/DDBJ databases">
        <authorList>
            <person name="Jiang L.-Q."/>
        </authorList>
    </citation>
    <scope>NUCLEOTIDE SEQUENCE [LARGE SCALE GENOMIC DNA]</scope>
    <source>
        <strain evidence="3 4">YIM 132087</strain>
    </source>
</reference>
<proteinExistence type="predicted"/>
<gene>
    <name evidence="3" type="ORF">GIS00_13215</name>
</gene>
<sequence>MSEPTQNPPPSRVTQTSTVNRLVRRGRRPVGVAVGLLGAGILMLAATGGVSAAEGEASGSASATRIAVTAGQPLAPAADLAIAGSDIQLVGADLAPGDDLDVLLDGELLGTVVVGDDGVLDTVVTIPASTLAGKHWIEIEGSAVSHRIEILAAAVDVASSTGTASTAGPAASSSSASSSSASSSAPATAESAAAGDTPTSASSTPYTTEPIATEPVATEPVATTAAPTTTSATENTESTESTESTQTLESAGNQARIAVAAAPQGAALALPPGGAASDTPGTSSTVDGSAAIGEQLSFTLSGYPAGETVYVKIDDGQYTGSGVVAGADIVATFPIPDSGSVSGTITVPADLAEGDHWLRFLASKVVDAGTLGYTHKSDTFTVTAAAAPTTSAGTTTTAPTTSAGTTTAAPTTTSGATTTGSTTSGGSTAGTTTGTSGSVAGTGATTSSGSDTGSGTASTTTTDSDGTGTAAGGDSAGSGGGGAGSGTSSGGGALASTGVDSGTALAIGAGLLLAGAGIAGPSRRRATS</sequence>
<dbReference type="Proteomes" id="UP000460221">
    <property type="component" value="Unassembled WGS sequence"/>
</dbReference>
<feature type="region of interest" description="Disordered" evidence="1">
    <location>
        <begin position="388"/>
        <end position="499"/>
    </location>
</feature>
<dbReference type="RefSeq" id="WP_154768899.1">
    <property type="nucleotide sequence ID" value="NZ_WLYK01000005.1"/>
</dbReference>
<keyword evidence="2" id="KW-0472">Membrane</keyword>
<evidence type="ECO:0000313" key="4">
    <source>
        <dbReference type="Proteomes" id="UP000460221"/>
    </source>
</evidence>
<dbReference type="EMBL" id="WLYK01000005">
    <property type="protein sequence ID" value="MTD14899.1"/>
    <property type="molecule type" value="Genomic_DNA"/>
</dbReference>
<keyword evidence="4" id="KW-1185">Reference proteome</keyword>
<feature type="region of interest" description="Disordered" evidence="1">
    <location>
        <begin position="162"/>
        <end position="251"/>
    </location>
</feature>
<accession>A0A7K1FNL4</accession>
<organism evidence="3 4">
    <name type="scientific">Nakamurella alba</name>
    <dbReference type="NCBI Taxonomy" id="2665158"/>
    <lineage>
        <taxon>Bacteria</taxon>
        <taxon>Bacillati</taxon>
        <taxon>Actinomycetota</taxon>
        <taxon>Actinomycetes</taxon>
        <taxon>Nakamurellales</taxon>
        <taxon>Nakamurellaceae</taxon>
        <taxon>Nakamurella</taxon>
    </lineage>
</organism>